<evidence type="ECO:0000256" key="2">
    <source>
        <dbReference type="SAM" id="Phobius"/>
    </source>
</evidence>
<reference evidence="4" key="1">
    <citation type="journal article" date="2021" name="PeerJ">
        <title>Extensive microbial diversity within the chicken gut microbiome revealed by metagenomics and culture.</title>
        <authorList>
            <person name="Gilroy R."/>
            <person name="Ravi A."/>
            <person name="Getino M."/>
            <person name="Pursley I."/>
            <person name="Horton D.L."/>
            <person name="Alikhan N.F."/>
            <person name="Baker D."/>
            <person name="Gharbi K."/>
            <person name="Hall N."/>
            <person name="Watson M."/>
            <person name="Adriaenssens E.M."/>
            <person name="Foster-Nyarko E."/>
            <person name="Jarju S."/>
            <person name="Secka A."/>
            <person name="Antonio M."/>
            <person name="Oren A."/>
            <person name="Chaudhuri R.R."/>
            <person name="La Ragione R."/>
            <person name="Hildebrand F."/>
            <person name="Pallen M.J."/>
        </authorList>
    </citation>
    <scope>NUCLEOTIDE SEQUENCE</scope>
    <source>
        <strain evidence="4">ChiHjej12B11-9795</strain>
    </source>
</reference>
<dbReference type="AlphaFoldDB" id="A0A9D2HYG9"/>
<evidence type="ECO:0000256" key="1">
    <source>
        <dbReference type="SAM" id="MobiDB-lite"/>
    </source>
</evidence>
<feature type="region of interest" description="Disordered" evidence="1">
    <location>
        <begin position="25"/>
        <end position="57"/>
    </location>
</feature>
<evidence type="ECO:0000256" key="3">
    <source>
        <dbReference type="SAM" id="SignalP"/>
    </source>
</evidence>
<keyword evidence="3" id="KW-0732">Signal</keyword>
<protein>
    <submittedName>
        <fullName evidence="4">Uncharacterized protein</fullName>
    </submittedName>
</protein>
<keyword evidence="2" id="KW-0812">Transmembrane</keyword>
<name>A0A9D2HYG9_9BACE</name>
<feature type="signal peptide" evidence="3">
    <location>
        <begin position="1"/>
        <end position="25"/>
    </location>
</feature>
<organism evidence="4 5">
    <name type="scientific">Candidatus Bacteroides avicola</name>
    <dbReference type="NCBI Taxonomy" id="2838468"/>
    <lineage>
        <taxon>Bacteria</taxon>
        <taxon>Pseudomonadati</taxon>
        <taxon>Bacteroidota</taxon>
        <taxon>Bacteroidia</taxon>
        <taxon>Bacteroidales</taxon>
        <taxon>Bacteroidaceae</taxon>
        <taxon>Bacteroides</taxon>
    </lineage>
</organism>
<accession>A0A9D2HYG9</accession>
<reference evidence="4" key="2">
    <citation type="submission" date="2021-04" db="EMBL/GenBank/DDBJ databases">
        <authorList>
            <person name="Gilroy R."/>
        </authorList>
    </citation>
    <scope>NUCLEOTIDE SEQUENCE</scope>
    <source>
        <strain evidence="4">ChiHjej12B11-9795</strain>
    </source>
</reference>
<feature type="transmembrane region" description="Helical" evidence="2">
    <location>
        <begin position="92"/>
        <end position="117"/>
    </location>
</feature>
<dbReference type="Proteomes" id="UP000823862">
    <property type="component" value="Unassembled WGS sequence"/>
</dbReference>
<gene>
    <name evidence="4" type="ORF">H9950_11840</name>
</gene>
<proteinExistence type="predicted"/>
<dbReference type="EMBL" id="DWZI01000060">
    <property type="protein sequence ID" value="HJA86856.1"/>
    <property type="molecule type" value="Genomic_DNA"/>
</dbReference>
<keyword evidence="2" id="KW-0472">Membrane</keyword>
<evidence type="ECO:0000313" key="5">
    <source>
        <dbReference type="Proteomes" id="UP000823862"/>
    </source>
</evidence>
<evidence type="ECO:0000313" key="4">
    <source>
        <dbReference type="EMBL" id="HJA86856.1"/>
    </source>
</evidence>
<comment type="caution">
    <text evidence="4">The sequence shown here is derived from an EMBL/GenBank/DDBJ whole genome shotgun (WGS) entry which is preliminary data.</text>
</comment>
<feature type="chain" id="PRO_5038800485" evidence="3">
    <location>
        <begin position="26"/>
        <end position="455"/>
    </location>
</feature>
<sequence length="455" mass="52974">MKRNGCIILLLATVCTFATPLPADASSPHDTAAQEMTGASSEDEDAGNADSDSNSEVSPLGNRYEIWGWNVPLYYFYLYKHLFAGYPWVVRVAYGVVIVCCLGFLLLVITMSVDIYLRRRNRKKYDELRKQYLEKLIDVCLAKTENLPTDEISRRIDYKPKKWKRWELRQWTYIFIEVSTHTNTLNPNLTNIQRAMRLVGINDYVEKRLAEGKQANKVRVIQAVRLTNMELPNSTMAHLLNNKHVRLRRAARLYYMGNSQIDPFYFFEHADLARSVFSIWDKMEMHEVFFKINDAGKPVPSFLPLLQKMEHTDLVAFFIKEVAYWGKDNDMEFLFQYFNAHEFAYREAAFVSMGIRKFKAGEEGMKKVYHKQTEQLRRCILHALLEIQSGKSIPFFTETYEKAASDYTRRTALRCLWLSGAKGRTSFLRLKAQAKKEDQLLFQHVESPIINNDAP</sequence>
<keyword evidence="2" id="KW-1133">Transmembrane helix</keyword>